<gene>
    <name evidence="3" type="ORF">ETD86_20975</name>
</gene>
<evidence type="ECO:0000259" key="2">
    <source>
        <dbReference type="Pfam" id="PF08327"/>
    </source>
</evidence>
<accession>A0A5S4FGQ8</accession>
<feature type="domain" description="Activator of Hsp90 ATPase homologue 1/2-like C-terminal" evidence="2">
    <location>
        <begin position="41"/>
        <end position="140"/>
    </location>
</feature>
<dbReference type="AlphaFoldDB" id="A0A5S4FGQ8"/>
<dbReference type="InterPro" id="IPR013538">
    <property type="entry name" value="ASHA1/2-like_C"/>
</dbReference>
<dbReference type="EMBL" id="VCKY01000067">
    <property type="protein sequence ID" value="TMR19106.1"/>
    <property type="molecule type" value="Genomic_DNA"/>
</dbReference>
<reference evidence="3 4" key="1">
    <citation type="submission" date="2019-05" db="EMBL/GenBank/DDBJ databases">
        <title>Draft genome sequence of Nonomuraea turkmeniaca DSM 43926.</title>
        <authorList>
            <person name="Saricaoglu S."/>
            <person name="Isik K."/>
        </authorList>
    </citation>
    <scope>NUCLEOTIDE SEQUENCE [LARGE SCALE GENOMIC DNA]</scope>
    <source>
        <strain evidence="3 4">DSM 43926</strain>
    </source>
</reference>
<name>A0A5S4FGQ8_9ACTN</name>
<evidence type="ECO:0000313" key="3">
    <source>
        <dbReference type="EMBL" id="TMR19106.1"/>
    </source>
</evidence>
<sequence>MAGPGAGVLDRATGLVQGPRRAHAQGPHVNAVQASVTVPVDPATAFQIFTDEIDRWYVRGRYSWIDPARAVGIRFEDGCLRELWSDGGHVDTGKIVAWEPPHRLVWADLINKTGRMEIEVAFSPVDGGTEVVLEHRGLDTLPSDVADRIRRGLSWNIALRWYADQWKA</sequence>
<keyword evidence="4" id="KW-1185">Reference proteome</keyword>
<dbReference type="Pfam" id="PF08327">
    <property type="entry name" value="AHSA1"/>
    <property type="match status" value="1"/>
</dbReference>
<dbReference type="Proteomes" id="UP000309128">
    <property type="component" value="Unassembled WGS sequence"/>
</dbReference>
<dbReference type="Gene3D" id="3.30.530.20">
    <property type="match status" value="1"/>
</dbReference>
<dbReference type="InterPro" id="IPR023393">
    <property type="entry name" value="START-like_dom_sf"/>
</dbReference>
<evidence type="ECO:0000256" key="1">
    <source>
        <dbReference type="ARBA" id="ARBA00006817"/>
    </source>
</evidence>
<organism evidence="3 4">
    <name type="scientific">Nonomuraea turkmeniaca</name>
    <dbReference type="NCBI Taxonomy" id="103838"/>
    <lineage>
        <taxon>Bacteria</taxon>
        <taxon>Bacillati</taxon>
        <taxon>Actinomycetota</taxon>
        <taxon>Actinomycetes</taxon>
        <taxon>Streptosporangiales</taxon>
        <taxon>Streptosporangiaceae</taxon>
        <taxon>Nonomuraea</taxon>
    </lineage>
</organism>
<protein>
    <recommendedName>
        <fullName evidence="2">Activator of Hsp90 ATPase homologue 1/2-like C-terminal domain-containing protein</fullName>
    </recommendedName>
</protein>
<dbReference type="SUPFAM" id="SSF55961">
    <property type="entry name" value="Bet v1-like"/>
    <property type="match status" value="1"/>
</dbReference>
<comment type="similarity">
    <text evidence="1">Belongs to the AHA1 family.</text>
</comment>
<comment type="caution">
    <text evidence="3">The sequence shown here is derived from an EMBL/GenBank/DDBJ whole genome shotgun (WGS) entry which is preliminary data.</text>
</comment>
<proteinExistence type="inferred from homology"/>
<evidence type="ECO:0000313" key="4">
    <source>
        <dbReference type="Proteomes" id="UP000309128"/>
    </source>
</evidence>
<dbReference type="OrthoDB" id="268331at2"/>